<feature type="region of interest" description="Disordered" evidence="1">
    <location>
        <begin position="45"/>
        <end position="70"/>
    </location>
</feature>
<keyword evidence="3" id="KW-1185">Reference proteome</keyword>
<evidence type="ECO:0000256" key="1">
    <source>
        <dbReference type="SAM" id="MobiDB-lite"/>
    </source>
</evidence>
<evidence type="ECO:0000313" key="2">
    <source>
        <dbReference type="EMBL" id="KAK1136134.1"/>
    </source>
</evidence>
<accession>A0AA40GEV4</accession>
<dbReference type="EMBL" id="JAHYIQ010000001">
    <property type="protein sequence ID" value="KAK1136134.1"/>
    <property type="molecule type" value="Genomic_DNA"/>
</dbReference>
<protein>
    <submittedName>
        <fullName evidence="2">Uncharacterized protein</fullName>
    </submittedName>
</protein>
<name>A0AA40GEV4_9HYME</name>
<organism evidence="2 3">
    <name type="scientific">Melipona bicolor</name>
    <dbReference type="NCBI Taxonomy" id="60889"/>
    <lineage>
        <taxon>Eukaryota</taxon>
        <taxon>Metazoa</taxon>
        <taxon>Ecdysozoa</taxon>
        <taxon>Arthropoda</taxon>
        <taxon>Hexapoda</taxon>
        <taxon>Insecta</taxon>
        <taxon>Pterygota</taxon>
        <taxon>Neoptera</taxon>
        <taxon>Endopterygota</taxon>
        <taxon>Hymenoptera</taxon>
        <taxon>Apocrita</taxon>
        <taxon>Aculeata</taxon>
        <taxon>Apoidea</taxon>
        <taxon>Anthophila</taxon>
        <taxon>Apidae</taxon>
        <taxon>Melipona</taxon>
    </lineage>
</organism>
<comment type="caution">
    <text evidence="2">The sequence shown here is derived from an EMBL/GenBank/DDBJ whole genome shotgun (WGS) entry which is preliminary data.</text>
</comment>
<dbReference type="AlphaFoldDB" id="A0AA40GEV4"/>
<proteinExistence type="predicted"/>
<evidence type="ECO:0000313" key="3">
    <source>
        <dbReference type="Proteomes" id="UP001177670"/>
    </source>
</evidence>
<reference evidence="2" key="1">
    <citation type="submission" date="2021-10" db="EMBL/GenBank/DDBJ databases">
        <title>Melipona bicolor Genome sequencing and assembly.</title>
        <authorList>
            <person name="Araujo N.S."/>
            <person name="Arias M.C."/>
        </authorList>
    </citation>
    <scope>NUCLEOTIDE SEQUENCE</scope>
    <source>
        <strain evidence="2">USP_2M_L1-L4_2017</strain>
        <tissue evidence="2">Whole body</tissue>
    </source>
</reference>
<sequence length="70" mass="8281">MKLLRCNATEKSEQADTRVEEREDVKKIAFRRVSDYQKTLSVRRREKFRRGGNKCAVVKKESGRKRHSKA</sequence>
<dbReference type="Proteomes" id="UP001177670">
    <property type="component" value="Unassembled WGS sequence"/>
</dbReference>
<feature type="non-terminal residue" evidence="2">
    <location>
        <position position="70"/>
    </location>
</feature>
<gene>
    <name evidence="2" type="ORF">K0M31_000701</name>
</gene>